<dbReference type="EMBL" id="JH659479">
    <property type="protein sequence ID" value="EXK24537.1"/>
    <property type="molecule type" value="Genomic_DNA"/>
</dbReference>
<name>W9Z7I3_FUSOX</name>
<accession>W9Z7I3</accession>
<organism evidence="2">
    <name type="scientific">Fusarium oxysporum f. sp. melonis 26406</name>
    <dbReference type="NCBI Taxonomy" id="1089452"/>
    <lineage>
        <taxon>Eukaryota</taxon>
        <taxon>Fungi</taxon>
        <taxon>Dikarya</taxon>
        <taxon>Ascomycota</taxon>
        <taxon>Pezizomycotina</taxon>
        <taxon>Sordariomycetes</taxon>
        <taxon>Hypocreomycetidae</taxon>
        <taxon>Hypocreales</taxon>
        <taxon>Nectriaceae</taxon>
        <taxon>Fusarium</taxon>
        <taxon>Fusarium oxysporum species complex</taxon>
    </lineage>
</organism>
<gene>
    <name evidence="2" type="ORF">FOMG_18737</name>
</gene>
<dbReference type="AlphaFoldDB" id="W9Z7I3"/>
<proteinExistence type="predicted"/>
<reference evidence="2" key="2">
    <citation type="submission" date="2012-05" db="EMBL/GenBank/DDBJ databases">
        <title>Annotation of the Genome Sequence of Fusarium oxysporum f. sp. melonis 26406.</title>
        <authorList>
            <consortium name="The Broad Institute Genomics Platform"/>
            <person name="Ma L.-J."/>
            <person name="Corby-Kistler H."/>
            <person name="Broz K."/>
            <person name="Gale L.R."/>
            <person name="Jonkers W."/>
            <person name="O'Donnell K."/>
            <person name="Ploetz R."/>
            <person name="Steinberg C."/>
            <person name="Schwartz D.C."/>
            <person name="VanEtten H."/>
            <person name="Zhou S."/>
            <person name="Young S.K."/>
            <person name="Zeng Q."/>
            <person name="Gargeya S."/>
            <person name="Fitzgerald M."/>
            <person name="Abouelleil A."/>
            <person name="Alvarado L."/>
            <person name="Chapman S.B."/>
            <person name="Gainer-Dewar J."/>
            <person name="Goldberg J."/>
            <person name="Griggs A."/>
            <person name="Gujja S."/>
            <person name="Hansen M."/>
            <person name="Howarth C."/>
            <person name="Imamovic A."/>
            <person name="Ireland A."/>
            <person name="Larimer J."/>
            <person name="McCowan C."/>
            <person name="Murphy C."/>
            <person name="Pearson M."/>
            <person name="Poon T.W."/>
            <person name="Priest M."/>
            <person name="Roberts A."/>
            <person name="Saif S."/>
            <person name="Shea T."/>
            <person name="Sykes S."/>
            <person name="Wortman J."/>
            <person name="Nusbaum C."/>
            <person name="Birren B."/>
        </authorList>
    </citation>
    <scope>NUCLEOTIDE SEQUENCE</scope>
    <source>
        <strain evidence="2">26406</strain>
    </source>
</reference>
<dbReference type="Proteomes" id="UP000030703">
    <property type="component" value="Unassembled WGS sequence"/>
</dbReference>
<sequence length="111" mass="12487">MSPRLRPTLSQSGSLPSQRQRQKPTRLPSTSGSLPSPSTRPRLLPRLSPSSLIPLTTSPVVATRKARTTRLKRSIPLIRQPQRFMYLPLTWSLLAVVHSDRCCLRQIYDGS</sequence>
<feature type="compositionally biased region" description="Low complexity" evidence="1">
    <location>
        <begin position="25"/>
        <end position="51"/>
    </location>
</feature>
<feature type="region of interest" description="Disordered" evidence="1">
    <location>
        <begin position="1"/>
        <end position="51"/>
    </location>
</feature>
<protein>
    <submittedName>
        <fullName evidence="2">Uncharacterized protein</fullName>
    </submittedName>
</protein>
<dbReference type="VEuPathDB" id="FungiDB:FOMG_18737"/>
<evidence type="ECO:0000256" key="1">
    <source>
        <dbReference type="SAM" id="MobiDB-lite"/>
    </source>
</evidence>
<feature type="compositionally biased region" description="Polar residues" evidence="1">
    <location>
        <begin position="8"/>
        <end position="19"/>
    </location>
</feature>
<dbReference type="HOGENOM" id="CLU_2158520_0_0_1"/>
<evidence type="ECO:0000313" key="2">
    <source>
        <dbReference type="EMBL" id="EXK24537.1"/>
    </source>
</evidence>
<reference evidence="2" key="1">
    <citation type="submission" date="2012-04" db="EMBL/GenBank/DDBJ databases">
        <title>The Genome Sequence of Fusarium oxysporum melonis.</title>
        <authorList>
            <consortium name="The Broad Institute Genome Sequencing Platform"/>
            <person name="Ma L.-J."/>
            <person name="Gale L.R."/>
            <person name="Schwartz D.C."/>
            <person name="Zhou S."/>
            <person name="Corby-Kistler H."/>
            <person name="Young S.K."/>
            <person name="Zeng Q."/>
            <person name="Gargeya S."/>
            <person name="Fitzgerald M."/>
            <person name="Haas B."/>
            <person name="Abouelleil A."/>
            <person name="Alvarado L."/>
            <person name="Arachchi H.M."/>
            <person name="Berlin A."/>
            <person name="Brown A."/>
            <person name="Chapman S.B."/>
            <person name="Chen Z."/>
            <person name="Dunbar C."/>
            <person name="Freedman E."/>
            <person name="Gearin G."/>
            <person name="Goldberg J."/>
            <person name="Griggs A."/>
            <person name="Gujja S."/>
            <person name="Heiman D."/>
            <person name="Howarth C."/>
            <person name="Larson L."/>
            <person name="Lui A."/>
            <person name="MacDonald P.J.P."/>
            <person name="Montmayeur A."/>
            <person name="Murphy C."/>
            <person name="Neiman D."/>
            <person name="Pearson M."/>
            <person name="Priest M."/>
            <person name="Roberts A."/>
            <person name="Saif S."/>
            <person name="Shea T."/>
            <person name="Shenoy N."/>
            <person name="Sisk P."/>
            <person name="Stolte C."/>
            <person name="Sykes S."/>
            <person name="Wortman J."/>
            <person name="Nusbaum C."/>
            <person name="Birren B."/>
        </authorList>
    </citation>
    <scope>NUCLEOTIDE SEQUENCE</scope>
    <source>
        <strain evidence="2">26406</strain>
    </source>
</reference>